<dbReference type="Gene3D" id="3.40.50.2300">
    <property type="match status" value="1"/>
</dbReference>
<evidence type="ECO:0000256" key="4">
    <source>
        <dbReference type="PROSITE-ProRule" id="PRU00169"/>
    </source>
</evidence>
<dbReference type="SUPFAM" id="SSF52172">
    <property type="entry name" value="CheY-like"/>
    <property type="match status" value="1"/>
</dbReference>
<keyword evidence="3" id="KW-0804">Transcription</keyword>
<accession>A0ABW5RF96</accession>
<keyword evidence="8" id="KW-1185">Reference proteome</keyword>
<dbReference type="InterPro" id="IPR009057">
    <property type="entry name" value="Homeodomain-like_sf"/>
</dbReference>
<dbReference type="SUPFAM" id="SSF46689">
    <property type="entry name" value="Homeodomain-like"/>
    <property type="match status" value="2"/>
</dbReference>
<dbReference type="PANTHER" id="PTHR43280">
    <property type="entry name" value="ARAC-FAMILY TRANSCRIPTIONAL REGULATOR"/>
    <property type="match status" value="1"/>
</dbReference>
<evidence type="ECO:0000313" key="8">
    <source>
        <dbReference type="Proteomes" id="UP001597497"/>
    </source>
</evidence>
<dbReference type="EMBL" id="JBHUMM010000045">
    <property type="protein sequence ID" value="MFD2673628.1"/>
    <property type="molecule type" value="Genomic_DNA"/>
</dbReference>
<sequence length="537" mass="62536">MKLLIIDDEAHVREGIKLLMEMDMLGITEVLEASDGMKAVDMIQVHRPELIITDMKMPNMDGIELLKWLKDNAYLCKVLVVSSYDDYEYTRKTIQYGGFDYLMKPIDEDELNGTLQKAVQQWKLEQEGERKKVQEAIHANEVRPLYMDQMLTRMVDEMPVGDQEAEQVWNKLGLTASQGPFRVIAIPVFENLPRVRQWFSKRMDNLFFAILNIVNEYAGQEQAGRAFRYLSHAGLIVLVCRDQLDIRFWTEKLETRVRKTLKLPLEYYISAPIGKPAQIKACIDTAVTAIQQRNLFDSTYASVYEQQGYPQMELHSLYETKSLQLALWSGRTDHIARNVQQFLQPVVQSATVNREQIAWWEKELKLMQERAERDWRKNTSLEPLAPVTGGLSYWDEQGSFSMKALEESLTAHLQQVAKMNQQLKQRDDQASVDLVKRFLEENFEQSISLKDVAEHFYVSREYMSRLFKQKFDTTINDYITKLRMDKARSLLSNPALKVGQIAHLCGYADESYFGKVFKKETSHSPNEYRRMVETQQQ</sequence>
<proteinExistence type="predicted"/>
<dbReference type="CDD" id="cd17536">
    <property type="entry name" value="REC_YesN-like"/>
    <property type="match status" value="1"/>
</dbReference>
<dbReference type="PROSITE" id="PS50110">
    <property type="entry name" value="RESPONSE_REGULATORY"/>
    <property type="match status" value="1"/>
</dbReference>
<feature type="domain" description="HTH araC/xylS-type" evidence="5">
    <location>
        <begin position="433"/>
        <end position="531"/>
    </location>
</feature>
<feature type="domain" description="Response regulatory" evidence="6">
    <location>
        <begin position="2"/>
        <end position="119"/>
    </location>
</feature>
<name>A0ABW5RF96_9BACL</name>
<dbReference type="Gene3D" id="1.10.10.60">
    <property type="entry name" value="Homeodomain-like"/>
    <property type="match status" value="2"/>
</dbReference>
<keyword evidence="1" id="KW-0805">Transcription regulation</keyword>
<dbReference type="PROSITE" id="PS00041">
    <property type="entry name" value="HTH_ARAC_FAMILY_1"/>
    <property type="match status" value="1"/>
</dbReference>
<evidence type="ECO:0000313" key="7">
    <source>
        <dbReference type="EMBL" id="MFD2673628.1"/>
    </source>
</evidence>
<dbReference type="InterPro" id="IPR011006">
    <property type="entry name" value="CheY-like_superfamily"/>
</dbReference>
<evidence type="ECO:0000259" key="6">
    <source>
        <dbReference type="PROSITE" id="PS50110"/>
    </source>
</evidence>
<dbReference type="PROSITE" id="PS01124">
    <property type="entry name" value="HTH_ARAC_FAMILY_2"/>
    <property type="match status" value="1"/>
</dbReference>
<dbReference type="Proteomes" id="UP001597497">
    <property type="component" value="Unassembled WGS sequence"/>
</dbReference>
<dbReference type="InterPro" id="IPR018060">
    <property type="entry name" value="HTH_AraC"/>
</dbReference>
<keyword evidence="4" id="KW-0597">Phosphoprotein</keyword>
<evidence type="ECO:0000259" key="5">
    <source>
        <dbReference type="PROSITE" id="PS01124"/>
    </source>
</evidence>
<reference evidence="8" key="1">
    <citation type="journal article" date="2019" name="Int. J. Syst. Evol. Microbiol.">
        <title>The Global Catalogue of Microorganisms (GCM) 10K type strain sequencing project: providing services to taxonomists for standard genome sequencing and annotation.</title>
        <authorList>
            <consortium name="The Broad Institute Genomics Platform"/>
            <consortium name="The Broad Institute Genome Sequencing Center for Infectious Disease"/>
            <person name="Wu L."/>
            <person name="Ma J."/>
        </authorList>
    </citation>
    <scope>NUCLEOTIDE SEQUENCE [LARGE SCALE GENOMIC DNA]</scope>
    <source>
        <strain evidence="8">KCTC 33676</strain>
    </source>
</reference>
<comment type="caution">
    <text evidence="7">The sequence shown here is derived from an EMBL/GenBank/DDBJ whole genome shotgun (WGS) entry which is preliminary data.</text>
</comment>
<dbReference type="PANTHER" id="PTHR43280:SF10">
    <property type="entry name" value="REGULATORY PROTEIN POCR"/>
    <property type="match status" value="1"/>
</dbReference>
<dbReference type="InterPro" id="IPR018062">
    <property type="entry name" value="HTH_AraC-typ_CS"/>
</dbReference>
<evidence type="ECO:0000256" key="1">
    <source>
        <dbReference type="ARBA" id="ARBA00023015"/>
    </source>
</evidence>
<dbReference type="SMART" id="SM00448">
    <property type="entry name" value="REC"/>
    <property type="match status" value="1"/>
</dbReference>
<dbReference type="InterPro" id="IPR020449">
    <property type="entry name" value="Tscrpt_reg_AraC-type_HTH"/>
</dbReference>
<evidence type="ECO:0000256" key="3">
    <source>
        <dbReference type="ARBA" id="ARBA00023163"/>
    </source>
</evidence>
<evidence type="ECO:0000256" key="2">
    <source>
        <dbReference type="ARBA" id="ARBA00023125"/>
    </source>
</evidence>
<dbReference type="SMART" id="SM00342">
    <property type="entry name" value="HTH_ARAC"/>
    <property type="match status" value="1"/>
</dbReference>
<keyword evidence="2" id="KW-0238">DNA-binding</keyword>
<dbReference type="RefSeq" id="WP_379931213.1">
    <property type="nucleotide sequence ID" value="NZ_JBHUMM010000045.1"/>
</dbReference>
<dbReference type="Pfam" id="PF00072">
    <property type="entry name" value="Response_reg"/>
    <property type="match status" value="1"/>
</dbReference>
<feature type="modified residue" description="4-aspartylphosphate" evidence="4">
    <location>
        <position position="54"/>
    </location>
</feature>
<organism evidence="7 8">
    <name type="scientific">Marinicrinis sediminis</name>
    <dbReference type="NCBI Taxonomy" id="1652465"/>
    <lineage>
        <taxon>Bacteria</taxon>
        <taxon>Bacillati</taxon>
        <taxon>Bacillota</taxon>
        <taxon>Bacilli</taxon>
        <taxon>Bacillales</taxon>
        <taxon>Paenibacillaceae</taxon>
    </lineage>
</organism>
<protein>
    <submittedName>
        <fullName evidence="7">Response regulator</fullName>
    </submittedName>
</protein>
<gene>
    <name evidence="7" type="ORF">ACFSUC_18925</name>
</gene>
<dbReference type="InterPro" id="IPR001789">
    <property type="entry name" value="Sig_transdc_resp-reg_receiver"/>
</dbReference>
<dbReference type="Pfam" id="PF12833">
    <property type="entry name" value="HTH_18"/>
    <property type="match status" value="1"/>
</dbReference>
<dbReference type="PRINTS" id="PR00032">
    <property type="entry name" value="HTHARAC"/>
</dbReference>